<keyword evidence="2" id="KW-1185">Reference proteome</keyword>
<organism evidence="1 2">
    <name type="scientific">Klebsiella grimontii</name>
    <dbReference type="NCBI Taxonomy" id="2058152"/>
    <lineage>
        <taxon>Bacteria</taxon>
        <taxon>Pseudomonadati</taxon>
        <taxon>Pseudomonadota</taxon>
        <taxon>Gammaproteobacteria</taxon>
        <taxon>Enterobacterales</taxon>
        <taxon>Enterobacteriaceae</taxon>
        <taxon>Klebsiella/Raoultella group</taxon>
        <taxon>Klebsiella</taxon>
    </lineage>
</organism>
<dbReference type="EMBL" id="JBCGEM010000033">
    <property type="protein sequence ID" value="MEM0627432.1"/>
    <property type="molecule type" value="Genomic_DNA"/>
</dbReference>
<protein>
    <submittedName>
        <fullName evidence="1">Uncharacterized protein</fullName>
    </submittedName>
</protein>
<comment type="caution">
    <text evidence="1">The sequence shown here is derived from an EMBL/GenBank/DDBJ whole genome shotgun (WGS) entry which is preliminary data.</text>
</comment>
<name>A0ABU9PC47_9ENTR</name>
<reference evidence="1 2" key="1">
    <citation type="submission" date="2024-04" db="EMBL/GenBank/DDBJ databases">
        <title>Draft genome assemblies of urinary isolates.</title>
        <authorList>
            <person name="Appleberry H."/>
            <person name="Kula A."/>
            <person name="Wolfe A.J."/>
            <person name="Putonti C."/>
        </authorList>
    </citation>
    <scope>NUCLEOTIDE SEQUENCE [LARGE SCALE GENOMIC DNA]</scope>
    <source>
        <strain evidence="1 2">UMB12529</strain>
    </source>
</reference>
<accession>A0ABU9PC47</accession>
<dbReference type="Proteomes" id="UP001458070">
    <property type="component" value="Unassembled WGS sequence"/>
</dbReference>
<sequence>MENPDHYYVLHFSYSASLSDKKASKYLPLYERVMRSAEWERVGLKVKTDRYGIPVRPKIGSVYYFRRVISYSEAEKEAIATGRRLYVNERTLVDFARMGISFDEFVSHPFHMENYALAVLAWEASDLVLATELFKAAITDSPENVTYKQKYFAVRLENDDLTAISEELTFFSRDIDSLIHSGRFDEWLKKLFIYKQYSFAANLVLKVDGLFGQVLAGELAKGYYGTQSPDFVSHKRDQFRDKVKKLCNSSRYSPFKNALEDVGWFA</sequence>
<evidence type="ECO:0000313" key="1">
    <source>
        <dbReference type="EMBL" id="MEM0627432.1"/>
    </source>
</evidence>
<gene>
    <name evidence="1" type="ORF">AAFL32_26505</name>
</gene>
<proteinExistence type="predicted"/>
<evidence type="ECO:0000313" key="2">
    <source>
        <dbReference type="Proteomes" id="UP001458070"/>
    </source>
</evidence>
<dbReference type="RefSeq" id="WP_148405189.1">
    <property type="nucleotide sequence ID" value="NZ_JBCGEK010000034.1"/>
</dbReference>